<reference evidence="1 2" key="1">
    <citation type="journal article" date="2024" name="G3 (Bethesda)">
        <title>Genome assembly of Hibiscus sabdariffa L. provides insights into metabolisms of medicinal natural products.</title>
        <authorList>
            <person name="Kim T."/>
        </authorList>
    </citation>
    <scope>NUCLEOTIDE SEQUENCE [LARGE SCALE GENOMIC DNA]</scope>
    <source>
        <strain evidence="1">TK-2024</strain>
        <tissue evidence="1">Old leaves</tissue>
    </source>
</reference>
<keyword evidence="2" id="KW-1185">Reference proteome</keyword>
<protein>
    <recommendedName>
        <fullName evidence="3">RNase H type-1 domain-containing protein</fullName>
    </recommendedName>
</protein>
<evidence type="ECO:0000313" key="1">
    <source>
        <dbReference type="EMBL" id="KAK8514622.1"/>
    </source>
</evidence>
<name>A0ABR2C5C4_9ROSI</name>
<evidence type="ECO:0008006" key="3">
    <source>
        <dbReference type="Google" id="ProtNLM"/>
    </source>
</evidence>
<organism evidence="1 2">
    <name type="scientific">Hibiscus sabdariffa</name>
    <name type="common">roselle</name>
    <dbReference type="NCBI Taxonomy" id="183260"/>
    <lineage>
        <taxon>Eukaryota</taxon>
        <taxon>Viridiplantae</taxon>
        <taxon>Streptophyta</taxon>
        <taxon>Embryophyta</taxon>
        <taxon>Tracheophyta</taxon>
        <taxon>Spermatophyta</taxon>
        <taxon>Magnoliopsida</taxon>
        <taxon>eudicotyledons</taxon>
        <taxon>Gunneridae</taxon>
        <taxon>Pentapetalae</taxon>
        <taxon>rosids</taxon>
        <taxon>malvids</taxon>
        <taxon>Malvales</taxon>
        <taxon>Malvaceae</taxon>
        <taxon>Malvoideae</taxon>
        <taxon>Hibiscus</taxon>
    </lineage>
</organism>
<accession>A0ABR2C5C4</accession>
<comment type="caution">
    <text evidence="1">The sequence shown here is derived from an EMBL/GenBank/DDBJ whole genome shotgun (WGS) entry which is preliminary data.</text>
</comment>
<sequence length="82" mass="9166">MNQFLKISGVATYFQGSMKFDADRSILFSCPLGVMNITTAELRAIKMGMEVQIGFARQQCNELADALAKAETSRPALFKAWW</sequence>
<proteinExistence type="predicted"/>
<evidence type="ECO:0000313" key="2">
    <source>
        <dbReference type="Proteomes" id="UP001472677"/>
    </source>
</evidence>
<dbReference type="Proteomes" id="UP001472677">
    <property type="component" value="Unassembled WGS sequence"/>
</dbReference>
<gene>
    <name evidence="1" type="ORF">V6N12_057521</name>
</gene>
<dbReference type="EMBL" id="JBBPBM010000066">
    <property type="protein sequence ID" value="KAK8514622.1"/>
    <property type="molecule type" value="Genomic_DNA"/>
</dbReference>